<proteinExistence type="predicted"/>
<dbReference type="AlphaFoldDB" id="A0A7W3JMS5"/>
<keyword evidence="1" id="KW-1133">Transmembrane helix</keyword>
<dbReference type="RefSeq" id="WP_167048655.1">
    <property type="nucleotide sequence ID" value="NZ_JAAOZB010000002.1"/>
</dbReference>
<keyword evidence="1" id="KW-0812">Transmembrane</keyword>
<dbReference type="EMBL" id="JACGWY010000001">
    <property type="protein sequence ID" value="MBA8815678.1"/>
    <property type="molecule type" value="Genomic_DNA"/>
</dbReference>
<evidence type="ECO:0000313" key="2">
    <source>
        <dbReference type="EMBL" id="MBA8815678.1"/>
    </source>
</evidence>
<gene>
    <name evidence="2" type="ORF">FHX48_000730</name>
</gene>
<keyword evidence="3" id="KW-1185">Reference proteome</keyword>
<evidence type="ECO:0000313" key="3">
    <source>
        <dbReference type="Proteomes" id="UP000526083"/>
    </source>
</evidence>
<comment type="caution">
    <text evidence="2">The sequence shown here is derived from an EMBL/GenBank/DDBJ whole genome shotgun (WGS) entry which is preliminary data.</text>
</comment>
<organism evidence="2 3">
    <name type="scientific">Microbacterium halimionae</name>
    <dbReference type="NCBI Taxonomy" id="1526413"/>
    <lineage>
        <taxon>Bacteria</taxon>
        <taxon>Bacillati</taxon>
        <taxon>Actinomycetota</taxon>
        <taxon>Actinomycetes</taxon>
        <taxon>Micrococcales</taxon>
        <taxon>Microbacteriaceae</taxon>
        <taxon>Microbacterium</taxon>
    </lineage>
</organism>
<keyword evidence="1" id="KW-0472">Membrane</keyword>
<accession>A0A7W3JMS5</accession>
<name>A0A7W3JMS5_9MICO</name>
<reference evidence="2 3" key="1">
    <citation type="submission" date="2020-07" db="EMBL/GenBank/DDBJ databases">
        <title>Sequencing the genomes of 1000 actinobacteria strains.</title>
        <authorList>
            <person name="Klenk H.-P."/>
        </authorList>
    </citation>
    <scope>NUCLEOTIDE SEQUENCE [LARGE SCALE GENOMIC DNA]</scope>
    <source>
        <strain evidence="2 3">DSM 27576</strain>
    </source>
</reference>
<sequence length="266" mass="27606">MTRSPRRASRVGVAVLTLLGLAAIVLGSTVVAARAEALLPVIPETVSDGRLILAAAPYPEVEFVVSPGEPTHWMIQTALVGEEQGLLEFQLQKTGELVEHPQGLHVTMEFCDMSWVSFPEAPTCPSGSVVVANATPREDFREPCPRESLGVLREGAPREFLVTLSVADDADTEIVGLPGEVGIGFIVSGDDGPIAVETVGGTSTGGTGSTSGNPAASDAARLAFLPATGGGEAIGWMVTGLVVVGSGLIMLVIARRISRNARRARS</sequence>
<protein>
    <submittedName>
        <fullName evidence="2">Uncharacterized protein</fullName>
    </submittedName>
</protein>
<dbReference type="Proteomes" id="UP000526083">
    <property type="component" value="Unassembled WGS sequence"/>
</dbReference>
<evidence type="ECO:0000256" key="1">
    <source>
        <dbReference type="SAM" id="Phobius"/>
    </source>
</evidence>
<feature type="transmembrane region" description="Helical" evidence="1">
    <location>
        <begin position="233"/>
        <end position="254"/>
    </location>
</feature>